<dbReference type="GO" id="GO:0005524">
    <property type="term" value="F:ATP binding"/>
    <property type="evidence" value="ECO:0007669"/>
    <property type="project" value="UniProtKB-KW"/>
</dbReference>
<gene>
    <name evidence="12" type="ORF">KAR29_00890</name>
</gene>
<evidence type="ECO:0000256" key="7">
    <source>
        <dbReference type="ARBA" id="ARBA00022840"/>
    </source>
</evidence>
<organism evidence="12 13">
    <name type="scientific">Aminithiophilus ramosus</name>
    <dbReference type="NCBI Taxonomy" id="3029084"/>
    <lineage>
        <taxon>Bacteria</taxon>
        <taxon>Thermotogati</taxon>
        <taxon>Synergistota</taxon>
        <taxon>Synergistia</taxon>
        <taxon>Synergistales</taxon>
        <taxon>Aminithiophilaceae</taxon>
        <taxon>Aminithiophilus</taxon>
    </lineage>
</organism>
<evidence type="ECO:0000256" key="9">
    <source>
        <dbReference type="ARBA" id="ARBA00023136"/>
    </source>
</evidence>
<dbReference type="GO" id="GO:0016887">
    <property type="term" value="F:ATP hydrolysis activity"/>
    <property type="evidence" value="ECO:0007669"/>
    <property type="project" value="InterPro"/>
</dbReference>
<dbReference type="PROSITE" id="PS50893">
    <property type="entry name" value="ABC_TRANSPORTER_2"/>
    <property type="match status" value="1"/>
</dbReference>
<keyword evidence="6" id="KW-0547">Nucleotide-binding</keyword>
<keyword evidence="4" id="KW-1003">Cell membrane</keyword>
<protein>
    <submittedName>
        <fullName evidence="12">ABC transporter ATP-binding protein</fullName>
    </submittedName>
</protein>
<proteinExistence type="inferred from homology"/>
<dbReference type="CDD" id="cd03257">
    <property type="entry name" value="ABC_NikE_OppD_transporters"/>
    <property type="match status" value="1"/>
</dbReference>
<comment type="subcellular location">
    <subcellularLocation>
        <location evidence="1">Cell membrane</location>
        <topology evidence="1">Peripheral membrane protein</topology>
    </subcellularLocation>
</comment>
<dbReference type="Pfam" id="PF00005">
    <property type="entry name" value="ABC_tran"/>
    <property type="match status" value="1"/>
</dbReference>
<evidence type="ECO:0000256" key="3">
    <source>
        <dbReference type="ARBA" id="ARBA00022448"/>
    </source>
</evidence>
<dbReference type="SUPFAM" id="SSF52540">
    <property type="entry name" value="P-loop containing nucleoside triphosphate hydrolases"/>
    <property type="match status" value="1"/>
</dbReference>
<keyword evidence="9" id="KW-0472">Membrane</keyword>
<dbReference type="PANTHER" id="PTHR43297:SF14">
    <property type="entry name" value="ATPASE AAA-TYPE CORE DOMAIN-CONTAINING PROTEIN"/>
    <property type="match status" value="1"/>
</dbReference>
<reference evidence="13" key="1">
    <citation type="submission" date="2021-04" db="EMBL/GenBank/DDBJ databases">
        <title>A novel Synergistetes isolate from a pyrite-forming mixed culture.</title>
        <authorList>
            <person name="Bunk B."/>
            <person name="Sproer C."/>
            <person name="Spring S."/>
            <person name="Pester M."/>
        </authorList>
    </citation>
    <scope>NUCLEOTIDE SEQUENCE [LARGE SCALE GENOMIC DNA]</scope>
    <source>
        <strain evidence="13">J.5.4.2-T.3.5.2</strain>
    </source>
</reference>
<evidence type="ECO:0000256" key="4">
    <source>
        <dbReference type="ARBA" id="ARBA00022475"/>
    </source>
</evidence>
<keyword evidence="7 12" id="KW-0067">ATP-binding</keyword>
<evidence type="ECO:0000256" key="8">
    <source>
        <dbReference type="ARBA" id="ARBA00022967"/>
    </source>
</evidence>
<keyword evidence="5" id="KW-0997">Cell inner membrane</keyword>
<name>A0A9Q7A8B2_9BACT</name>
<keyword evidence="13" id="KW-1185">Reference proteome</keyword>
<keyword evidence="3" id="KW-0813">Transport</keyword>
<keyword evidence="8" id="KW-1278">Translocase</keyword>
<dbReference type="SMART" id="SM00382">
    <property type="entry name" value="AAA"/>
    <property type="match status" value="1"/>
</dbReference>
<dbReference type="InterPro" id="IPR027417">
    <property type="entry name" value="P-loop_NTPase"/>
</dbReference>
<dbReference type="InterPro" id="IPR003593">
    <property type="entry name" value="AAA+_ATPase"/>
</dbReference>
<dbReference type="KEGG" id="aram:KAR29_00890"/>
<dbReference type="RefSeq" id="WP_274373775.1">
    <property type="nucleotide sequence ID" value="NZ_CP072943.1"/>
</dbReference>
<dbReference type="PANTHER" id="PTHR43297">
    <property type="entry name" value="OLIGOPEPTIDE TRANSPORT ATP-BINDING PROTEIN APPD"/>
    <property type="match status" value="1"/>
</dbReference>
<evidence type="ECO:0000256" key="1">
    <source>
        <dbReference type="ARBA" id="ARBA00004202"/>
    </source>
</evidence>
<feature type="domain" description="ABC transporter" evidence="11">
    <location>
        <begin position="5"/>
        <end position="254"/>
    </location>
</feature>
<feature type="compositionally biased region" description="Basic and acidic residues" evidence="10">
    <location>
        <begin position="269"/>
        <end position="280"/>
    </location>
</feature>
<feature type="region of interest" description="Disordered" evidence="10">
    <location>
        <begin position="269"/>
        <end position="289"/>
    </location>
</feature>
<sequence length="289" mass="32122">METLLAVKNLSVEVRSGTEGKRLLRDVSFELRKGSCLGILGESGSGKSLTCKSVMGLLGPEYRVSGTVAYKGRDLLSLRREEMRALRGSGIAMILQNPMTAFDPLLSIGSQMVETVRQHGPFSPAEARRRSLDALTLMGLRHPDDVFRQYAHQLSGGMLQRVMIGLALLLGPDLIIADEPTTALDTVTQDEILKEFDRVRRERRCSVLFISHDLGVLARIADDLLVMDRGEVIEQGDLRRICSAPRSRRTGHLFDTRLMLLDAFRKATTPREERSRHEEPLLAPAATGF</sequence>
<evidence type="ECO:0000256" key="6">
    <source>
        <dbReference type="ARBA" id="ARBA00022741"/>
    </source>
</evidence>
<evidence type="ECO:0000256" key="5">
    <source>
        <dbReference type="ARBA" id="ARBA00022519"/>
    </source>
</evidence>
<dbReference type="Gene3D" id="3.40.50.300">
    <property type="entry name" value="P-loop containing nucleotide triphosphate hydrolases"/>
    <property type="match status" value="1"/>
</dbReference>
<dbReference type="GO" id="GO:0005886">
    <property type="term" value="C:plasma membrane"/>
    <property type="evidence" value="ECO:0007669"/>
    <property type="project" value="UniProtKB-SubCell"/>
</dbReference>
<dbReference type="Proteomes" id="UP000671879">
    <property type="component" value="Chromosome"/>
</dbReference>
<comment type="similarity">
    <text evidence="2">Belongs to the ABC transporter superfamily.</text>
</comment>
<dbReference type="InterPro" id="IPR003439">
    <property type="entry name" value="ABC_transporter-like_ATP-bd"/>
</dbReference>
<evidence type="ECO:0000313" key="13">
    <source>
        <dbReference type="Proteomes" id="UP000671879"/>
    </source>
</evidence>
<accession>A0A9Q7A8B2</accession>
<evidence type="ECO:0000256" key="2">
    <source>
        <dbReference type="ARBA" id="ARBA00005417"/>
    </source>
</evidence>
<evidence type="ECO:0000256" key="10">
    <source>
        <dbReference type="SAM" id="MobiDB-lite"/>
    </source>
</evidence>
<dbReference type="AlphaFoldDB" id="A0A9Q7A8B2"/>
<evidence type="ECO:0000313" key="12">
    <source>
        <dbReference type="EMBL" id="QTX32535.1"/>
    </source>
</evidence>
<evidence type="ECO:0000259" key="11">
    <source>
        <dbReference type="PROSITE" id="PS50893"/>
    </source>
</evidence>
<dbReference type="PROSITE" id="PS00211">
    <property type="entry name" value="ABC_TRANSPORTER_1"/>
    <property type="match status" value="1"/>
</dbReference>
<dbReference type="InterPro" id="IPR050388">
    <property type="entry name" value="ABC_Ni/Peptide_Import"/>
</dbReference>
<dbReference type="EMBL" id="CP072943">
    <property type="protein sequence ID" value="QTX32535.1"/>
    <property type="molecule type" value="Genomic_DNA"/>
</dbReference>
<dbReference type="InterPro" id="IPR017871">
    <property type="entry name" value="ABC_transporter-like_CS"/>
</dbReference>